<dbReference type="FunFam" id="1.10.10.10:FF:000001">
    <property type="entry name" value="LysR family transcriptional regulator"/>
    <property type="match status" value="1"/>
</dbReference>
<keyword evidence="7" id="KW-1185">Reference proteome</keyword>
<sequence length="287" mass="32735">MNLNHLRHFFTVIETGSFSDAADRLYISQPAVSKSVNELESYLKLPLIERGVKGRPLSLTKDGKMLYDYARSIFALEKAATDEVIARQKLNRGAITIGVSPTIANYWLTPYLVDFQQKYPNIDLKVMVESTHSIKEALTDADIDIALVEGGKIESEQYDIKIWKQEVMSIIAHPDIDDKEWHKHPWLLRERGSMTRDLMEQLLVKAKITPKKIIEVGSNELIAQMVSKNFGLGILPRSVIHSFCETKQLKEISRGHHDMLTRPLYWIVCHGRPLGPASRAFHDVLFN</sequence>
<protein>
    <submittedName>
        <fullName evidence="6">Transcriptional regulator, LysR family</fullName>
    </submittedName>
</protein>
<dbReference type="InterPro" id="IPR036390">
    <property type="entry name" value="WH_DNA-bd_sf"/>
</dbReference>
<dbReference type="InterPro" id="IPR036388">
    <property type="entry name" value="WH-like_DNA-bd_sf"/>
</dbReference>
<dbReference type="RefSeq" id="WP_007145116.1">
    <property type="nucleotide sequence ID" value="NZ_AFIG01000001.1"/>
</dbReference>
<evidence type="ECO:0000313" key="7">
    <source>
        <dbReference type="Proteomes" id="UP000003544"/>
    </source>
</evidence>
<proteinExistence type="inferred from homology"/>
<dbReference type="Gene3D" id="1.10.10.10">
    <property type="entry name" value="Winged helix-like DNA-binding domain superfamily/Winged helix DNA-binding domain"/>
    <property type="match status" value="1"/>
</dbReference>
<dbReference type="Gene3D" id="3.40.190.290">
    <property type="match status" value="1"/>
</dbReference>
<accession>F5SXN3</accession>
<dbReference type="Pfam" id="PF00126">
    <property type="entry name" value="HTH_1"/>
    <property type="match status" value="1"/>
</dbReference>
<dbReference type="GO" id="GO:0003700">
    <property type="term" value="F:DNA-binding transcription factor activity"/>
    <property type="evidence" value="ECO:0007669"/>
    <property type="project" value="InterPro"/>
</dbReference>
<evidence type="ECO:0000256" key="1">
    <source>
        <dbReference type="ARBA" id="ARBA00009437"/>
    </source>
</evidence>
<dbReference type="eggNOG" id="COG0583">
    <property type="taxonomic scope" value="Bacteria"/>
</dbReference>
<keyword evidence="4" id="KW-0804">Transcription</keyword>
<evidence type="ECO:0000256" key="4">
    <source>
        <dbReference type="ARBA" id="ARBA00023163"/>
    </source>
</evidence>
<dbReference type="InterPro" id="IPR005119">
    <property type="entry name" value="LysR_subst-bd"/>
</dbReference>
<evidence type="ECO:0000256" key="2">
    <source>
        <dbReference type="ARBA" id="ARBA00023015"/>
    </source>
</evidence>
<dbReference type="Proteomes" id="UP000003544">
    <property type="component" value="Unassembled WGS sequence"/>
</dbReference>
<reference evidence="6 7" key="1">
    <citation type="journal article" date="2011" name="J. Bacteriol.">
        <title>Draft genome sequence of Methylophaga aminisulfidivorans MP T.</title>
        <authorList>
            <person name="Han G.H."/>
            <person name="Kim W."/>
            <person name="Chun J."/>
            <person name="Kim S.W."/>
        </authorList>
    </citation>
    <scope>NUCLEOTIDE SEQUENCE [LARGE SCALE GENOMIC DNA]</scope>
    <source>
        <strain evidence="7">MP(T)</strain>
    </source>
</reference>
<dbReference type="SUPFAM" id="SSF53850">
    <property type="entry name" value="Periplasmic binding protein-like II"/>
    <property type="match status" value="1"/>
</dbReference>
<dbReference type="PANTHER" id="PTHR30126:SF39">
    <property type="entry name" value="HTH-TYPE TRANSCRIPTIONAL REGULATOR CYSL"/>
    <property type="match status" value="1"/>
</dbReference>
<evidence type="ECO:0000259" key="5">
    <source>
        <dbReference type="PROSITE" id="PS50931"/>
    </source>
</evidence>
<dbReference type="SUPFAM" id="SSF46785">
    <property type="entry name" value="Winged helix' DNA-binding domain"/>
    <property type="match status" value="1"/>
</dbReference>
<feature type="domain" description="HTH lysR-type" evidence="5">
    <location>
        <begin position="1"/>
        <end position="60"/>
    </location>
</feature>
<dbReference type="PANTHER" id="PTHR30126">
    <property type="entry name" value="HTH-TYPE TRANSCRIPTIONAL REGULATOR"/>
    <property type="match status" value="1"/>
</dbReference>
<dbReference type="OrthoDB" id="9803735at2"/>
<evidence type="ECO:0000313" key="6">
    <source>
        <dbReference type="EMBL" id="EGL55230.1"/>
    </source>
</evidence>
<dbReference type="EMBL" id="AFIG01000001">
    <property type="protein sequence ID" value="EGL55230.1"/>
    <property type="molecule type" value="Genomic_DNA"/>
</dbReference>
<gene>
    <name evidence="6" type="ORF">MAMP_02224</name>
</gene>
<evidence type="ECO:0000256" key="3">
    <source>
        <dbReference type="ARBA" id="ARBA00023125"/>
    </source>
</evidence>
<name>F5SXN3_9GAMM</name>
<dbReference type="PRINTS" id="PR00039">
    <property type="entry name" value="HTHLYSR"/>
</dbReference>
<comment type="caution">
    <text evidence="6">The sequence shown here is derived from an EMBL/GenBank/DDBJ whole genome shotgun (WGS) entry which is preliminary data.</text>
</comment>
<comment type="similarity">
    <text evidence="1">Belongs to the LysR transcriptional regulatory family.</text>
</comment>
<dbReference type="AlphaFoldDB" id="F5SXN3"/>
<dbReference type="STRING" id="1026882.MAMP_02224"/>
<dbReference type="InterPro" id="IPR000847">
    <property type="entry name" value="LysR_HTH_N"/>
</dbReference>
<keyword evidence="3" id="KW-0238">DNA-binding</keyword>
<organism evidence="6 7">
    <name type="scientific">Methylophaga aminisulfidivorans MP</name>
    <dbReference type="NCBI Taxonomy" id="1026882"/>
    <lineage>
        <taxon>Bacteria</taxon>
        <taxon>Pseudomonadati</taxon>
        <taxon>Pseudomonadota</taxon>
        <taxon>Gammaproteobacteria</taxon>
        <taxon>Thiotrichales</taxon>
        <taxon>Piscirickettsiaceae</taxon>
        <taxon>Methylophaga</taxon>
    </lineage>
</organism>
<dbReference type="PROSITE" id="PS50931">
    <property type="entry name" value="HTH_LYSR"/>
    <property type="match status" value="1"/>
</dbReference>
<dbReference type="Pfam" id="PF03466">
    <property type="entry name" value="LysR_substrate"/>
    <property type="match status" value="1"/>
</dbReference>
<keyword evidence="2" id="KW-0805">Transcription regulation</keyword>
<dbReference type="GO" id="GO:0000976">
    <property type="term" value="F:transcription cis-regulatory region binding"/>
    <property type="evidence" value="ECO:0007669"/>
    <property type="project" value="TreeGrafter"/>
</dbReference>